<sequence length="74" mass="9086">MVMTVMVLYHGAEFKPLAFRDGQRWQKVKTLQQKWQQPQGNRQLYHFVISTEEDQIWELVYLWPDGYWRGWCLP</sequence>
<dbReference type="STRING" id="309798.COPRO5265_1523"/>
<dbReference type="Proteomes" id="UP000001732">
    <property type="component" value="Chromosome"/>
</dbReference>
<proteinExistence type="predicted"/>
<dbReference type="KEGG" id="cpo:COPRO5265_1523"/>
<dbReference type="OrthoDB" id="9865985at2"/>
<evidence type="ECO:0000313" key="2">
    <source>
        <dbReference type="Proteomes" id="UP000001732"/>
    </source>
</evidence>
<accession>B5Y6A1</accession>
<dbReference type="EMBL" id="CP001145">
    <property type="protein sequence ID" value="ACI18206.1"/>
    <property type="molecule type" value="Genomic_DNA"/>
</dbReference>
<protein>
    <submittedName>
        <fullName evidence="1">Uncharacterized protein</fullName>
    </submittedName>
</protein>
<dbReference type="HOGENOM" id="CLU_2681388_0_0_9"/>
<keyword evidence="2" id="KW-1185">Reference proteome</keyword>
<gene>
    <name evidence="1" type="ordered locus">COPRO5265_1523</name>
</gene>
<organism evidence="1 2">
    <name type="scientific">Coprothermobacter proteolyticus (strain ATCC 35245 / DSM 5265 / OCM 4 / BT)</name>
    <dbReference type="NCBI Taxonomy" id="309798"/>
    <lineage>
        <taxon>Bacteria</taxon>
        <taxon>Pseudomonadati</taxon>
        <taxon>Coprothermobacterota</taxon>
        <taxon>Coprothermobacteria</taxon>
        <taxon>Coprothermobacterales</taxon>
        <taxon>Coprothermobacteraceae</taxon>
        <taxon>Coprothermobacter</taxon>
    </lineage>
</organism>
<dbReference type="AlphaFoldDB" id="B5Y6A1"/>
<reference evidence="2" key="1">
    <citation type="submission" date="2008-08" db="EMBL/GenBank/DDBJ databases">
        <title>The complete genome sequence of Coprothermobacter proteolyticus strain ATCC 5245 / DSM 5265 / BT.</title>
        <authorList>
            <person name="Dodson R.J."/>
            <person name="Durkin A.S."/>
            <person name="Wu M."/>
            <person name="Eisen J."/>
            <person name="Sutton G."/>
        </authorList>
    </citation>
    <scope>NUCLEOTIDE SEQUENCE [LARGE SCALE GENOMIC DNA]</scope>
    <source>
        <strain evidence="2">ATCC 35245 / DSM 5265 / OCM 4 / BT</strain>
    </source>
</reference>
<name>B5Y6A1_COPPD</name>
<evidence type="ECO:0000313" key="1">
    <source>
        <dbReference type="EMBL" id="ACI18206.1"/>
    </source>
</evidence>
<reference evidence="1 2" key="2">
    <citation type="journal article" date="2014" name="Genome Announc.">
        <title>Complete Genome Sequence of Coprothermobacter proteolyticus DSM 5265.</title>
        <authorList>
            <person name="Alexiev A."/>
            <person name="Coil D.A."/>
            <person name="Badger J.H."/>
            <person name="Enticknap J."/>
            <person name="Ward N."/>
            <person name="Robb F.T."/>
            <person name="Eisen J.A."/>
        </authorList>
    </citation>
    <scope>NUCLEOTIDE SEQUENCE [LARGE SCALE GENOMIC DNA]</scope>
    <source>
        <strain evidence="2">ATCC 35245 / DSM 5265 / OCM 4 / BT</strain>
    </source>
</reference>